<dbReference type="PANTHER" id="PTHR35664:SF1">
    <property type="entry name" value="SPERMATID-SPECIFIC MANCHETTE-RELATED PROTEIN 1"/>
    <property type="match status" value="1"/>
</dbReference>
<dbReference type="GO" id="GO:0002177">
    <property type="term" value="C:manchette"/>
    <property type="evidence" value="ECO:0007669"/>
    <property type="project" value="TreeGrafter"/>
</dbReference>
<comment type="caution">
    <text evidence="1">The sequence shown here is derived from an EMBL/GenBank/DDBJ whole genome shotgun (WGS) entry which is preliminary data.</text>
</comment>
<name>A0A2I0LGK4_COLLI</name>
<dbReference type="PANTHER" id="PTHR35664">
    <property type="entry name" value="SPERMATID-SPECIFIC MANCHETTE-RELATED PROTEIN 1"/>
    <property type="match status" value="1"/>
</dbReference>
<sequence length="297" mass="33504">MPTHCEGRLGAPISSCISSIRPCLVISFTVCPSACSAGDATWPGCLSPLCLQGLTVPPVQKRENQGPPEEVIRAIMQDCYRNTMEPAAYWPGKYWLSRSEEKYNPVFVNEDKYITWRTGPYNSATWNKHSTYLPLLPKETRMETYLRSIPVPYPPKPACLSQIERDMVADMLRRLSRQTPPSVQPVYTVSGRGPFQGYYSPCSGRHYCLRGMDYYIDGAAAIRRHLNAIGERAVRTIRCCNYSPSGMSCASTHRPHLYSSPYTNPRWDSSHFSMTGGVQRGSFTIHPEFSSEAYYDL</sequence>
<accession>A0A2I0LGK4</accession>
<gene>
    <name evidence="1" type="ORF">A306_00000363</name>
</gene>
<protein>
    <recommendedName>
        <fullName evidence="3">Spermatid-specific manchette-related protein 1</fullName>
    </recommendedName>
</protein>
<dbReference type="AlphaFoldDB" id="A0A2I0LGK4"/>
<reference evidence="1 2" key="1">
    <citation type="journal article" date="2013" name="Science">
        <title>Genomic diversity and evolution of the head crest in the rock pigeon.</title>
        <authorList>
            <person name="Shapiro M.D."/>
            <person name="Kronenberg Z."/>
            <person name="Li C."/>
            <person name="Domyan E.T."/>
            <person name="Pan H."/>
            <person name="Campbell M."/>
            <person name="Tan H."/>
            <person name="Huff C.D."/>
            <person name="Hu H."/>
            <person name="Vickrey A.I."/>
            <person name="Nielsen S.C."/>
            <person name="Stringham S.A."/>
            <person name="Hu H."/>
            <person name="Willerslev E."/>
            <person name="Gilbert M.T."/>
            <person name="Yandell M."/>
            <person name="Zhang G."/>
            <person name="Wang J."/>
        </authorList>
    </citation>
    <scope>NUCLEOTIDE SEQUENCE [LARGE SCALE GENOMIC DNA]</scope>
    <source>
        <tissue evidence="1">Blood</tissue>
    </source>
</reference>
<dbReference type="Proteomes" id="UP000053872">
    <property type="component" value="Unassembled WGS sequence"/>
</dbReference>
<dbReference type="GO" id="GO:0043014">
    <property type="term" value="F:alpha-tubulin binding"/>
    <property type="evidence" value="ECO:0007669"/>
    <property type="project" value="TreeGrafter"/>
</dbReference>
<keyword evidence="2" id="KW-1185">Reference proteome</keyword>
<evidence type="ECO:0008006" key="3">
    <source>
        <dbReference type="Google" id="ProtNLM"/>
    </source>
</evidence>
<dbReference type="InterPro" id="IPR028195">
    <property type="entry name" value="SPMIP6"/>
</dbReference>
<dbReference type="Pfam" id="PF15181">
    <property type="entry name" value="SMRP1"/>
    <property type="match status" value="1"/>
</dbReference>
<dbReference type="EMBL" id="AKCR02001668">
    <property type="protein sequence ID" value="PKK16559.1"/>
    <property type="molecule type" value="Genomic_DNA"/>
</dbReference>
<evidence type="ECO:0000313" key="1">
    <source>
        <dbReference type="EMBL" id="PKK16559.1"/>
    </source>
</evidence>
<dbReference type="STRING" id="8932.A0A2I0LGK4"/>
<proteinExistence type="predicted"/>
<dbReference type="GO" id="GO:0048471">
    <property type="term" value="C:perinuclear region of cytoplasm"/>
    <property type="evidence" value="ECO:0007669"/>
    <property type="project" value="TreeGrafter"/>
</dbReference>
<organism evidence="1 2">
    <name type="scientific">Columba livia</name>
    <name type="common">Rock dove</name>
    <dbReference type="NCBI Taxonomy" id="8932"/>
    <lineage>
        <taxon>Eukaryota</taxon>
        <taxon>Metazoa</taxon>
        <taxon>Chordata</taxon>
        <taxon>Craniata</taxon>
        <taxon>Vertebrata</taxon>
        <taxon>Euteleostomi</taxon>
        <taxon>Archelosauria</taxon>
        <taxon>Archosauria</taxon>
        <taxon>Dinosauria</taxon>
        <taxon>Saurischia</taxon>
        <taxon>Theropoda</taxon>
        <taxon>Coelurosauria</taxon>
        <taxon>Aves</taxon>
        <taxon>Neognathae</taxon>
        <taxon>Neoaves</taxon>
        <taxon>Columbimorphae</taxon>
        <taxon>Columbiformes</taxon>
        <taxon>Columbidae</taxon>
        <taxon>Columba</taxon>
    </lineage>
</organism>
<dbReference type="InParanoid" id="A0A2I0LGK4"/>
<evidence type="ECO:0000313" key="2">
    <source>
        <dbReference type="Proteomes" id="UP000053872"/>
    </source>
</evidence>